<feature type="compositionally biased region" description="Basic residues" evidence="1">
    <location>
        <begin position="161"/>
        <end position="175"/>
    </location>
</feature>
<reference evidence="3" key="1">
    <citation type="submission" date="2021-03" db="EMBL/GenBank/DDBJ databases">
        <authorList>
            <person name="Bekaert M."/>
        </authorList>
    </citation>
    <scope>NUCLEOTIDE SEQUENCE</scope>
</reference>
<dbReference type="Pfam" id="PF20209">
    <property type="entry name" value="DUF6570"/>
    <property type="match status" value="1"/>
</dbReference>
<evidence type="ECO:0000259" key="2">
    <source>
        <dbReference type="Pfam" id="PF20209"/>
    </source>
</evidence>
<gene>
    <name evidence="3" type="ORF">MEDL_8097</name>
</gene>
<accession>A0A8S3Q825</accession>
<sequence>MDLTQIIKEVRDSVALNSKNEHEFILPDNYLVVEHNQTPTRNACSIKFQETMQNLKTEILLHSQHKQEFQLPFEYQLVQGISSKKFQCHGKKIQSVGSSYSNLHTPESNILNKAVSALKDEVRYQSTLIQDFNLPFNDLIEQRKQAKENNEGSPDDGKIIPKYKKDKPKKSHKNKTQQSTRGKREKDKERKRKQRNMEKESISITKQLSETQWQKMYKDKPSYRQYKKRYSVEKYYSNMPYKEAKKDKSKEKYRLNEKFQEEVKNRSKTKYHLDVQFQQEKKKRSITKYHMNLPFQQEKKKRSITKYHMNLPFQQAVKQRSKTKYRSNIQFREAVKKASVQKYAFDSGFHEKLKRMNLLRYRQKVLVREKYKERLRRQYKHDLLIRQKKMLMMKQRRLNKNHNMNDIAMFFRQQVRDGPTYVCSVCHKFKFKKQVVICDKLKYSKKGTNSIAMANHCITQQFLSSCANQCQNTCEIINHKQWICFTCHYHVLKGQLPADAYVNGLQLPHIPDQLNSLNKLEKQLISIRIPFMKIIQLPKGNQRGFIGPCVSVPTDVEKTTNVLPRCETETELIRCKLKRKLEYKGYTQYEYVSRKKICNGLKYLQEKNPYYHDKLLNKQWIDNTPSDFEDLVVEETEHTEFVPQEEDRIDNHNDEDESVKNRGLPSDTCLQPVDIGQEILDQHFDHIFCVAPGEGNTPVRMLQEEGNEAMSFPVQFPEGSFGSFDAKRSMHLTRSKYFHARLFSADSRFSSDTSYIFYAQYLSELEQVISKVSIALRKSSGKDQTGNIITASMLTDKNQLKKF</sequence>
<feature type="compositionally biased region" description="Basic and acidic residues" evidence="1">
    <location>
        <begin position="144"/>
        <end position="159"/>
    </location>
</feature>
<dbReference type="AlphaFoldDB" id="A0A8S3Q825"/>
<keyword evidence="4" id="KW-1185">Reference proteome</keyword>
<proteinExistence type="predicted"/>
<dbReference type="Proteomes" id="UP000683360">
    <property type="component" value="Unassembled WGS sequence"/>
</dbReference>
<dbReference type="EMBL" id="CAJPWZ010000458">
    <property type="protein sequence ID" value="CAG2193030.1"/>
    <property type="molecule type" value="Genomic_DNA"/>
</dbReference>
<dbReference type="InterPro" id="IPR046700">
    <property type="entry name" value="DUF6570"/>
</dbReference>
<organism evidence="3 4">
    <name type="scientific">Mytilus edulis</name>
    <name type="common">Blue mussel</name>
    <dbReference type="NCBI Taxonomy" id="6550"/>
    <lineage>
        <taxon>Eukaryota</taxon>
        <taxon>Metazoa</taxon>
        <taxon>Spiralia</taxon>
        <taxon>Lophotrochozoa</taxon>
        <taxon>Mollusca</taxon>
        <taxon>Bivalvia</taxon>
        <taxon>Autobranchia</taxon>
        <taxon>Pteriomorphia</taxon>
        <taxon>Mytilida</taxon>
        <taxon>Mytiloidea</taxon>
        <taxon>Mytilidae</taxon>
        <taxon>Mytilinae</taxon>
        <taxon>Mytilus</taxon>
    </lineage>
</organism>
<name>A0A8S3Q825_MYTED</name>
<feature type="region of interest" description="Disordered" evidence="1">
    <location>
        <begin position="144"/>
        <end position="203"/>
    </location>
</feature>
<protein>
    <recommendedName>
        <fullName evidence="2">DUF6570 domain-containing protein</fullName>
    </recommendedName>
</protein>
<evidence type="ECO:0000256" key="1">
    <source>
        <dbReference type="SAM" id="MobiDB-lite"/>
    </source>
</evidence>
<evidence type="ECO:0000313" key="4">
    <source>
        <dbReference type="Proteomes" id="UP000683360"/>
    </source>
</evidence>
<dbReference type="OrthoDB" id="6149688at2759"/>
<feature type="domain" description="DUF6570" evidence="2">
    <location>
        <begin position="493"/>
        <end position="617"/>
    </location>
</feature>
<comment type="caution">
    <text evidence="3">The sequence shown here is derived from an EMBL/GenBank/DDBJ whole genome shotgun (WGS) entry which is preliminary data.</text>
</comment>
<evidence type="ECO:0000313" key="3">
    <source>
        <dbReference type="EMBL" id="CAG2193030.1"/>
    </source>
</evidence>